<sequence>MQTEYTTHDWQYTDGLQGVYKRLSLFGGEKEAIIGDISDEIYTSIDRKIADTEPLMLEYTEDKDYRMPTGRYDVYAQVAGVFYVYDSDETLLFREIISYMPEKITVDIKEDYMIRMSGFNSVMIEPIETEMKTELNPGIWEVGVDIEPGNYTFSGDYGLGYLQLFESGKEPRVFEVISSENVQPKSTIQLEEGQKLRINGVTINFEKK</sequence>
<dbReference type="EMBL" id="BJXW01000031">
    <property type="protein sequence ID" value="GEN32166.1"/>
    <property type="molecule type" value="Genomic_DNA"/>
</dbReference>
<comment type="caution">
    <text evidence="1">The sequence shown here is derived from an EMBL/GenBank/DDBJ whole genome shotgun (WGS) entry which is preliminary data.</text>
</comment>
<organism evidence="1 2">
    <name type="scientific">Cerasibacillus quisquiliarum</name>
    <dbReference type="NCBI Taxonomy" id="227865"/>
    <lineage>
        <taxon>Bacteria</taxon>
        <taxon>Bacillati</taxon>
        <taxon>Bacillota</taxon>
        <taxon>Bacilli</taxon>
        <taxon>Bacillales</taxon>
        <taxon>Bacillaceae</taxon>
        <taxon>Cerasibacillus</taxon>
    </lineage>
</organism>
<proteinExistence type="predicted"/>
<evidence type="ECO:0000313" key="2">
    <source>
        <dbReference type="Proteomes" id="UP000321491"/>
    </source>
</evidence>
<reference evidence="1 2" key="1">
    <citation type="submission" date="2019-07" db="EMBL/GenBank/DDBJ databases">
        <title>Whole genome shotgun sequence of Cerasibacillus quisquiliarum NBRC 102429.</title>
        <authorList>
            <person name="Hosoyama A."/>
            <person name="Uohara A."/>
            <person name="Ohji S."/>
            <person name="Ichikawa N."/>
        </authorList>
    </citation>
    <scope>NUCLEOTIDE SEQUENCE [LARGE SCALE GENOMIC DNA]</scope>
    <source>
        <strain evidence="1 2">NBRC 102429</strain>
    </source>
</reference>
<keyword evidence="2" id="KW-1185">Reference proteome</keyword>
<name>A0A511UZU5_9BACI</name>
<dbReference type="RefSeq" id="WP_146938527.1">
    <property type="nucleotide sequence ID" value="NZ_BJXW01000031.1"/>
</dbReference>
<evidence type="ECO:0000313" key="1">
    <source>
        <dbReference type="EMBL" id="GEN32166.1"/>
    </source>
</evidence>
<dbReference type="Proteomes" id="UP000321491">
    <property type="component" value="Unassembled WGS sequence"/>
</dbReference>
<accession>A0A511UZU5</accession>
<protein>
    <submittedName>
        <fullName evidence="1">Uncharacterized protein</fullName>
    </submittedName>
</protein>
<dbReference type="OrthoDB" id="1650483at2"/>
<gene>
    <name evidence="1" type="ORF">CQU01_24040</name>
</gene>
<dbReference type="AlphaFoldDB" id="A0A511UZU5"/>